<dbReference type="PANTHER" id="PTHR11360">
    <property type="entry name" value="MONOCARBOXYLATE TRANSPORTER"/>
    <property type="match status" value="1"/>
</dbReference>
<keyword evidence="4" id="KW-1185">Reference proteome</keyword>
<dbReference type="RefSeq" id="XP_038812317.1">
    <property type="nucleotide sequence ID" value="XM_038950853.1"/>
</dbReference>
<dbReference type="GeneID" id="62230007"/>
<feature type="transmembrane region" description="Helical" evidence="2">
    <location>
        <begin position="100"/>
        <end position="119"/>
    </location>
</feature>
<keyword evidence="2" id="KW-1133">Transmembrane helix</keyword>
<dbReference type="Proteomes" id="UP000783213">
    <property type="component" value="Unassembled WGS sequence"/>
</dbReference>
<evidence type="ECO:0000256" key="1">
    <source>
        <dbReference type="SAM" id="MobiDB-lite"/>
    </source>
</evidence>
<feature type="compositionally biased region" description="Polar residues" evidence="1">
    <location>
        <begin position="9"/>
        <end position="27"/>
    </location>
</feature>
<gene>
    <name evidence="3" type="ORF">EAE98_003233</name>
</gene>
<evidence type="ECO:0000256" key="2">
    <source>
        <dbReference type="SAM" id="Phobius"/>
    </source>
</evidence>
<dbReference type="EMBL" id="RCSX01000006">
    <property type="protein sequence ID" value="KAF7933524.1"/>
    <property type="molecule type" value="Genomic_DNA"/>
</dbReference>
<proteinExistence type="predicted"/>
<feature type="region of interest" description="Disordered" evidence="1">
    <location>
        <begin position="1"/>
        <end position="65"/>
    </location>
</feature>
<accession>A0ABQ7IT00</accession>
<reference evidence="3 4" key="1">
    <citation type="journal article" date="2020" name="Genome Biol. Evol.">
        <title>Comparative genomics of Sclerotiniaceae.</title>
        <authorList>
            <person name="Valero Jimenez C.A."/>
            <person name="Steentjes M."/>
            <person name="Scholten O.E."/>
            <person name="Van Kan J.A.L."/>
        </authorList>
    </citation>
    <scope>NUCLEOTIDE SEQUENCE [LARGE SCALE GENOMIC DNA]</scope>
    <source>
        <strain evidence="3 4">B1</strain>
    </source>
</reference>
<name>A0ABQ7IT00_9HELO</name>
<evidence type="ECO:0000313" key="4">
    <source>
        <dbReference type="Proteomes" id="UP000783213"/>
    </source>
</evidence>
<evidence type="ECO:0000313" key="3">
    <source>
        <dbReference type="EMBL" id="KAF7933524.1"/>
    </source>
</evidence>
<feature type="transmembrane region" description="Helical" evidence="2">
    <location>
        <begin position="268"/>
        <end position="291"/>
    </location>
</feature>
<feature type="transmembrane region" description="Helical" evidence="2">
    <location>
        <begin position="167"/>
        <end position="186"/>
    </location>
</feature>
<protein>
    <recommendedName>
        <fullName evidence="5">Major facilitator superfamily (MFS) profile domain-containing protein</fullName>
    </recommendedName>
</protein>
<feature type="transmembrane region" description="Helical" evidence="2">
    <location>
        <begin position="297"/>
        <end position="320"/>
    </location>
</feature>
<feature type="transmembrane region" description="Helical" evidence="2">
    <location>
        <begin position="207"/>
        <end position="228"/>
    </location>
</feature>
<keyword evidence="2" id="KW-0812">Transmembrane</keyword>
<organism evidence="3 4">
    <name type="scientific">Botrytis deweyae</name>
    <dbReference type="NCBI Taxonomy" id="2478750"/>
    <lineage>
        <taxon>Eukaryota</taxon>
        <taxon>Fungi</taxon>
        <taxon>Dikarya</taxon>
        <taxon>Ascomycota</taxon>
        <taxon>Pezizomycotina</taxon>
        <taxon>Leotiomycetes</taxon>
        <taxon>Helotiales</taxon>
        <taxon>Sclerotiniaceae</taxon>
        <taxon>Botrytis</taxon>
    </lineage>
</organism>
<keyword evidence="2" id="KW-0472">Membrane</keyword>
<sequence>MHAEKKNNSNHTISAPPSDSHTTTPSNCFPEKPPPELYIPDNKRHNNDIDPEQAQPATRPEIEAPPDGGYGWVYPLRREYFPPVLLIETNTFPRVSNVNFAFMGGLFLSVAQFIAPIATITMREWGARTTLTIGIILQNTALLSVSCSTEIWQLVLSQGSTGWTFRILAIASAAACGFSTIIIKYQNKAIGAVQIAFHTSLLKRPEFLLTLAWGCLSVLGYVALLFSISTYVNIVGLTIFQGSILGATSNLGGGLVRPVKGYASDDFGRIDTALVCTFLAGIFSLVVWILTKNFGVLNFYALIGGAVSATFITTVAPVGAEVLGLQFLPSALSTFWVSVVIPSTFAESCTLVANQQWSQFSACPDIHWLYVYGGNLFPLACVSMDDIRVAKD</sequence>
<comment type="caution">
    <text evidence="3">The sequence shown here is derived from an EMBL/GenBank/DDBJ whole genome shotgun (WGS) entry which is preliminary data.</text>
</comment>
<dbReference type="InterPro" id="IPR050327">
    <property type="entry name" value="Proton-linked_MCT"/>
</dbReference>
<dbReference type="PANTHER" id="PTHR11360:SF315">
    <property type="entry name" value="TRANSPORTER MCH2-RELATED"/>
    <property type="match status" value="1"/>
</dbReference>
<evidence type="ECO:0008006" key="5">
    <source>
        <dbReference type="Google" id="ProtNLM"/>
    </source>
</evidence>
<dbReference type="SUPFAM" id="SSF103473">
    <property type="entry name" value="MFS general substrate transporter"/>
    <property type="match status" value="1"/>
</dbReference>
<dbReference type="InterPro" id="IPR036259">
    <property type="entry name" value="MFS_trans_sf"/>
</dbReference>